<feature type="region of interest" description="Disordered" evidence="1">
    <location>
        <begin position="137"/>
        <end position="161"/>
    </location>
</feature>
<dbReference type="GeneID" id="68851978"/>
<proteinExistence type="predicted"/>
<dbReference type="CDD" id="cd07713">
    <property type="entry name" value="DHPS-like_MBL-fold"/>
    <property type="match status" value="1"/>
</dbReference>
<feature type="compositionally biased region" description="Basic and acidic residues" evidence="1">
    <location>
        <begin position="137"/>
        <end position="160"/>
    </location>
</feature>
<dbReference type="PANTHER" id="PTHR13754">
    <property type="entry name" value="METALLO-BETA-LACTAMASE SUPERFAMILY PROTEIN"/>
    <property type="match status" value="1"/>
</dbReference>
<sequence>MTRVTILSDNEVVDSRPKGLRAEWGFAADVDGLLFDTGQTGIAADNADKLGLGPYETIVLSHGHYDHTKGLPAFVDDVEEIYVHPDAFEPKYHGEESIGLPYTREWIASYATINTHRDPVEVADGIYALGEIPRRYPDSSTGELRDSDGNARPDPVHDDQSLAVEGEDGLGLVLGCCHAGLRNTVAHAEDVFDRPVRTVLGGTHLRSPDPDELDEIVAWVTDRVDRIAPTHCTGHDARRKLEDAFGEDYERVGVGSTIEL</sequence>
<feature type="domain" description="Metallo-beta-lactamase" evidence="2">
    <location>
        <begin position="33"/>
        <end position="107"/>
    </location>
</feature>
<protein>
    <submittedName>
        <fullName evidence="3">Metal-dependent hydrolase of the beta-lactamase superfamily II</fullName>
    </submittedName>
</protein>
<accession>A0A897NBF8</accession>
<dbReference type="GO" id="GO:0016740">
    <property type="term" value="F:transferase activity"/>
    <property type="evidence" value="ECO:0007669"/>
    <property type="project" value="TreeGrafter"/>
</dbReference>
<dbReference type="InterPro" id="IPR001279">
    <property type="entry name" value="Metallo-B-lactamas"/>
</dbReference>
<dbReference type="RefSeq" id="WP_229111962.1">
    <property type="nucleotide sequence ID" value="NZ_CP064788.1"/>
</dbReference>
<dbReference type="KEGG" id="hds:HSR122_1338"/>
<dbReference type="GO" id="GO:0016787">
    <property type="term" value="F:hydrolase activity"/>
    <property type="evidence" value="ECO:0007669"/>
    <property type="project" value="UniProtKB-KW"/>
</dbReference>
<name>A0A897NBF8_9EURY</name>
<reference evidence="3 4" key="1">
    <citation type="submission" date="2020-11" db="EMBL/GenBank/DDBJ databases">
        <title>Carbohydrate-dependent, anaerobic sulfur respiration: A novel catabolism in halophilic archaea.</title>
        <authorList>
            <person name="Sorokin D.Y."/>
            <person name="Messina E."/>
            <person name="Smedile F."/>
            <person name="La Cono V."/>
            <person name="Hallsworth J.E."/>
            <person name="Yakimov M.M."/>
        </authorList>
    </citation>
    <scope>NUCLEOTIDE SEQUENCE [LARGE SCALE GENOMIC DNA]</scope>
    <source>
        <strain evidence="3 4">HSR12-2</strain>
    </source>
</reference>
<dbReference type="EMBL" id="CP064788">
    <property type="protein sequence ID" value="QSG08735.1"/>
    <property type="molecule type" value="Genomic_DNA"/>
</dbReference>
<dbReference type="AlphaFoldDB" id="A0A897NBF8"/>
<evidence type="ECO:0000259" key="2">
    <source>
        <dbReference type="Pfam" id="PF00753"/>
    </source>
</evidence>
<organism evidence="3 4">
    <name type="scientific">Halapricum desulfuricans</name>
    <dbReference type="NCBI Taxonomy" id="2841257"/>
    <lineage>
        <taxon>Archaea</taxon>
        <taxon>Methanobacteriati</taxon>
        <taxon>Methanobacteriota</taxon>
        <taxon>Stenosarchaea group</taxon>
        <taxon>Halobacteria</taxon>
        <taxon>Halobacteriales</taxon>
        <taxon>Haloarculaceae</taxon>
        <taxon>Halapricum</taxon>
    </lineage>
</organism>
<evidence type="ECO:0000256" key="1">
    <source>
        <dbReference type="SAM" id="MobiDB-lite"/>
    </source>
</evidence>
<evidence type="ECO:0000313" key="3">
    <source>
        <dbReference type="EMBL" id="QSG08735.1"/>
    </source>
</evidence>
<dbReference type="SUPFAM" id="SSF56281">
    <property type="entry name" value="Metallo-hydrolase/oxidoreductase"/>
    <property type="match status" value="1"/>
</dbReference>
<dbReference type="Proteomes" id="UP000662973">
    <property type="component" value="Chromosome"/>
</dbReference>
<dbReference type="PANTHER" id="PTHR13754:SF13">
    <property type="entry name" value="METALLO-BETA-LACTAMASE SUPERFAMILY PROTEIN (AFU_ORTHOLOGUE AFUA_3G07630)"/>
    <property type="match status" value="1"/>
</dbReference>
<dbReference type="Pfam" id="PF00753">
    <property type="entry name" value="Lactamase_B"/>
    <property type="match status" value="1"/>
</dbReference>
<dbReference type="InterPro" id="IPR036866">
    <property type="entry name" value="RibonucZ/Hydroxyglut_hydro"/>
</dbReference>
<dbReference type="InterPro" id="IPR041712">
    <property type="entry name" value="DHPS-like_MBL-fold"/>
</dbReference>
<keyword evidence="4" id="KW-1185">Reference proteome</keyword>
<keyword evidence="3" id="KW-0378">Hydrolase</keyword>
<dbReference type="Gene3D" id="3.60.15.10">
    <property type="entry name" value="Ribonuclease Z/Hydroxyacylglutathione hydrolase-like"/>
    <property type="match status" value="1"/>
</dbReference>
<gene>
    <name evidence="3" type="ORF">HSR122_1338</name>
</gene>
<evidence type="ECO:0000313" key="4">
    <source>
        <dbReference type="Proteomes" id="UP000662973"/>
    </source>
</evidence>
<dbReference type="InterPro" id="IPR052926">
    <property type="entry name" value="Metallo-beta-lactamase_dom"/>
</dbReference>